<proteinExistence type="predicted"/>
<sequence length="474" mass="54180">MDNQIELVSNTSINNSLTVYEDQLIKFLSMYNLPVDKVLVSISERKKVIKNFDDALVLLNTDYRLEAFYISKFMAAVSAGLFDAALNYLWDETIKQLRIRVSHYDIQYFYDISVQSDKRKRLNGIEDLNKLDDSELINGAKEIDLISDLGYRHLDHIKYMRNWASAAHPNQSEITGLQLISWLETCIKEVISLPISNVTIEIGKLLKNIKENEINKDDADSIASFFCNLSLEKANSLGAGLFGIYTRIDTNEITRQNINLLLPMLWSRIDNTTKDELGIKYARFVANGDKAEAKLCRSFLALVSGEQFLPENVRVTEINTALENLREAHNSGTGNFYKEPSFVKQLQRLVGTHGIPKIIDSNYVHIIIDAFLTNGNGVCWDADSIYIELIKNFSERQVIIAIMSFLSDNISSKLQFQLCLKKYDELIEILEPKIAIPAVQEMLYKIKTYSGDKCSMREDDRIKQQVSLLRKLLK</sequence>
<evidence type="ECO:0000313" key="1">
    <source>
        <dbReference type="EMBL" id="MBC3899786.1"/>
    </source>
</evidence>
<dbReference type="RefSeq" id="WP_186894189.1">
    <property type="nucleotide sequence ID" value="NZ_WJBE01000006.1"/>
</dbReference>
<comment type="caution">
    <text evidence="1">The sequence shown here is derived from an EMBL/GenBank/DDBJ whole genome shotgun (WGS) entry which is preliminary data.</text>
</comment>
<accession>A0ABR6YX42</accession>
<protein>
    <recommendedName>
        <fullName evidence="3">KAP NTPase domain-containing protein</fullName>
    </recommendedName>
</protein>
<dbReference type="Proteomes" id="UP000622405">
    <property type="component" value="Unassembled WGS sequence"/>
</dbReference>
<keyword evidence="2" id="KW-1185">Reference proteome</keyword>
<dbReference type="EMBL" id="WJBE01000006">
    <property type="protein sequence ID" value="MBC3899786.1"/>
    <property type="molecule type" value="Genomic_DNA"/>
</dbReference>
<name>A0ABR6YX42_9FIRM</name>
<evidence type="ECO:0000313" key="2">
    <source>
        <dbReference type="Proteomes" id="UP000622405"/>
    </source>
</evidence>
<evidence type="ECO:0008006" key="3">
    <source>
        <dbReference type="Google" id="ProtNLM"/>
    </source>
</evidence>
<reference evidence="1 2" key="1">
    <citation type="journal article" date="2020" name="mSystems">
        <title>Defining Genomic and Predicted Metabolic Features of the Acetobacterium Genus.</title>
        <authorList>
            <person name="Ross D.E."/>
            <person name="Marshall C.W."/>
            <person name="Gulliver D."/>
            <person name="May H.D."/>
            <person name="Norman R.S."/>
        </authorList>
    </citation>
    <scope>NUCLEOTIDE SEQUENCE [LARGE SCALE GENOMIC DNA]</scope>
    <source>
        <strain evidence="1 2">DSM 4132</strain>
    </source>
</reference>
<organism evidence="1 2">
    <name type="scientific">Acetobacterium malicum</name>
    <dbReference type="NCBI Taxonomy" id="52692"/>
    <lineage>
        <taxon>Bacteria</taxon>
        <taxon>Bacillati</taxon>
        <taxon>Bacillota</taxon>
        <taxon>Clostridia</taxon>
        <taxon>Eubacteriales</taxon>
        <taxon>Eubacteriaceae</taxon>
        <taxon>Acetobacterium</taxon>
    </lineage>
</organism>
<gene>
    <name evidence="1" type="ORF">GH811_09170</name>
</gene>